<name>A0ACB9MYK0_BAUVA</name>
<evidence type="ECO:0000313" key="1">
    <source>
        <dbReference type="EMBL" id="KAI4329262.1"/>
    </source>
</evidence>
<keyword evidence="2" id="KW-1185">Reference proteome</keyword>
<dbReference type="Proteomes" id="UP000828941">
    <property type="component" value="Chromosome 8"/>
</dbReference>
<sequence>MGGGGRAVLVLMLILQFTSVFSKVIRDTLLQGVNFTSGDSLISSSGVYRLSFFPNTIEDVYKKKLYLGIDFGAGWVWLANLGNPVTDFSARLIIDDYGNFRVLYKGSASLMIYSSQAAQKINASATMMNNGNLVLRQMNADGSAKQVLWQSFDYPNNILLPGMRLGIDWRTGKNWSLVSWVGPITSNRGSFTFGMDPNNTKQLAIWWREQVFWTSGSWKNGSFSNLRLDNGISSTNFTYVSNENETYFLYSTRSNGTVYIRLSPEGALDGEASVSCNTDNPALDSGCVTPKPPNCRNPDSHVSLINFQYGSMSEAGYYREVSDNLSLYDCGIKCLNNCSCVAYSSTTYYSTGCEMWGKGGAKLLPSIIGPKIYFIRDEHDPSKNKAEGKSKKEFNAYWIISMAGGTLIILISFYVCYIMRIKGTEASKRLAQEKLSSETEAFEILSTSTCEERRDNKIEEAGHGIHIFSLETIVMATNNFSSANKLGEGGFGLVYKMDLNMGMLAFNMTSFGVLLLEIVSGKRNGSCCHSDDDFFNLIGHAWQLWNEGRALQLIDPVLDETCTATEILRCVHISLFNSQAILFMMKQRRLLMRTQSSILDQAIRTSGQMLSTEILHKLEPVTNED</sequence>
<reference evidence="1 2" key="1">
    <citation type="journal article" date="2022" name="DNA Res.">
        <title>Chromosomal-level genome assembly of the orchid tree Bauhinia variegata (Leguminosae; Cercidoideae) supports the allotetraploid origin hypothesis of Bauhinia.</title>
        <authorList>
            <person name="Zhong Y."/>
            <person name="Chen Y."/>
            <person name="Zheng D."/>
            <person name="Pang J."/>
            <person name="Liu Y."/>
            <person name="Luo S."/>
            <person name="Meng S."/>
            <person name="Qian L."/>
            <person name="Wei D."/>
            <person name="Dai S."/>
            <person name="Zhou R."/>
        </authorList>
    </citation>
    <scope>NUCLEOTIDE SEQUENCE [LARGE SCALE GENOMIC DNA]</scope>
    <source>
        <strain evidence="1">BV-YZ2020</strain>
    </source>
</reference>
<accession>A0ACB9MYK0</accession>
<proteinExistence type="predicted"/>
<gene>
    <name evidence="1" type="ORF">L6164_021547</name>
</gene>
<evidence type="ECO:0000313" key="2">
    <source>
        <dbReference type="Proteomes" id="UP000828941"/>
    </source>
</evidence>
<organism evidence="1 2">
    <name type="scientific">Bauhinia variegata</name>
    <name type="common">Purple orchid tree</name>
    <name type="synonym">Phanera variegata</name>
    <dbReference type="NCBI Taxonomy" id="167791"/>
    <lineage>
        <taxon>Eukaryota</taxon>
        <taxon>Viridiplantae</taxon>
        <taxon>Streptophyta</taxon>
        <taxon>Embryophyta</taxon>
        <taxon>Tracheophyta</taxon>
        <taxon>Spermatophyta</taxon>
        <taxon>Magnoliopsida</taxon>
        <taxon>eudicotyledons</taxon>
        <taxon>Gunneridae</taxon>
        <taxon>Pentapetalae</taxon>
        <taxon>rosids</taxon>
        <taxon>fabids</taxon>
        <taxon>Fabales</taxon>
        <taxon>Fabaceae</taxon>
        <taxon>Cercidoideae</taxon>
        <taxon>Cercideae</taxon>
        <taxon>Bauhiniinae</taxon>
        <taxon>Bauhinia</taxon>
    </lineage>
</organism>
<dbReference type="EMBL" id="CM039433">
    <property type="protein sequence ID" value="KAI4329262.1"/>
    <property type="molecule type" value="Genomic_DNA"/>
</dbReference>
<comment type="caution">
    <text evidence="1">The sequence shown here is derived from an EMBL/GenBank/DDBJ whole genome shotgun (WGS) entry which is preliminary data.</text>
</comment>
<protein>
    <submittedName>
        <fullName evidence="1">Uncharacterized protein</fullName>
    </submittedName>
</protein>